<dbReference type="AlphaFoldDB" id="A0A141AXK8"/>
<dbReference type="InterPro" id="IPR024559">
    <property type="entry name" value="DUF3846"/>
</dbReference>
<keyword evidence="2" id="KW-0614">Plasmid</keyword>
<dbReference type="EMBL" id="KJ599675">
    <property type="protein sequence ID" value="AKA20844.1"/>
    <property type="molecule type" value="Genomic_DNA"/>
</dbReference>
<protein>
    <recommendedName>
        <fullName evidence="1">DUF3846 domain-containing protein</fullName>
    </recommendedName>
</protein>
<sequence length="109" mass="11698">MANAILITPTGDVTEEQVNGLEDFQQHVGGYVEALSSDDGDHTIWLNEEGKIAGLPVNSKGHRIVHELTILAPDDVIVGPVLITGDLADDGETYLPPTKALRERLGLDD</sequence>
<geneLocation type="plasmid" evidence="2">
    <name>pLMA7</name>
</geneLocation>
<reference evidence="2" key="1">
    <citation type="submission" date="2014-03" db="EMBL/GenBank/DDBJ databases">
        <authorList>
            <person name="Saikia M."/>
            <person name="Chaudhari Y."/>
            <person name="Khan M."/>
            <person name="Devi D."/>
        </authorList>
    </citation>
    <scope>NUCLEOTIDE SEQUENCE</scope>
    <source>
        <strain evidence="2">A7</strain>
        <plasmid evidence="2">pLMA7</plasmid>
    </source>
</reference>
<evidence type="ECO:0000259" key="1">
    <source>
        <dbReference type="Pfam" id="PF12957"/>
    </source>
</evidence>
<dbReference type="Pfam" id="PF12957">
    <property type="entry name" value="DUF3846"/>
    <property type="match status" value="1"/>
</dbReference>
<proteinExistence type="predicted"/>
<evidence type="ECO:0000313" key="2">
    <source>
        <dbReference type="EMBL" id="AKA20844.1"/>
    </source>
</evidence>
<organism evidence="2">
    <name type="scientific">Micrococcus sp. A7</name>
    <dbReference type="NCBI Taxonomy" id="376418"/>
    <lineage>
        <taxon>Bacteria</taxon>
        <taxon>Bacillati</taxon>
        <taxon>Actinomycetota</taxon>
        <taxon>Actinomycetes</taxon>
        <taxon>Micrococcales</taxon>
        <taxon>Micrococcaceae</taxon>
        <taxon>Micrococcus</taxon>
    </lineage>
</organism>
<name>A0A141AXK8_9MICC</name>
<gene>
    <name evidence="2" type="ORF">pLMA7_p00110</name>
</gene>
<accession>A0A141AXK8</accession>
<dbReference type="RefSeq" id="WP_031943816.1">
    <property type="nucleotide sequence ID" value="NZ_KJ599675.1"/>
</dbReference>
<feature type="domain" description="DUF3846" evidence="1">
    <location>
        <begin position="4"/>
        <end position="100"/>
    </location>
</feature>